<dbReference type="Proteomes" id="UP000248340">
    <property type="component" value="Unassembled WGS sequence"/>
</dbReference>
<sequence>MHGHARLLLPIFFLPCPFPFFDCSYCISYTLFLSLFFSPAVCACELIQIVHGIWHGLLWSLFCSQSCLAIALCNKNLGLCGGTNLLCIPKLCVANLVA</sequence>
<name>A0A319CH06_9EURO</name>
<reference evidence="1 2" key="1">
    <citation type="submission" date="2016-12" db="EMBL/GenBank/DDBJ databases">
        <title>The genomes of Aspergillus section Nigri reveals drivers in fungal speciation.</title>
        <authorList>
            <consortium name="DOE Joint Genome Institute"/>
            <person name="Vesth T.C."/>
            <person name="Nybo J."/>
            <person name="Theobald S."/>
            <person name="Brandl J."/>
            <person name="Frisvad J.C."/>
            <person name="Nielsen K.F."/>
            <person name="Lyhne E.K."/>
            <person name="Kogle M.E."/>
            <person name="Kuo A."/>
            <person name="Riley R."/>
            <person name="Clum A."/>
            <person name="Nolan M."/>
            <person name="Lipzen A."/>
            <person name="Salamov A."/>
            <person name="Henrissat B."/>
            <person name="Wiebenga A."/>
            <person name="De Vries R.P."/>
            <person name="Grigoriev I.V."/>
            <person name="Mortensen U.H."/>
            <person name="Andersen M.R."/>
            <person name="Baker S.E."/>
        </authorList>
    </citation>
    <scope>NUCLEOTIDE SEQUENCE [LARGE SCALE GENOMIC DNA]</scope>
    <source>
        <strain evidence="1 2">CBS 121591</strain>
    </source>
</reference>
<accession>A0A319CH06</accession>
<dbReference type="VEuPathDB" id="FungiDB:BO82DRAFT_213571"/>
<gene>
    <name evidence="1" type="ORF">BO82DRAFT_213571</name>
</gene>
<dbReference type="GeneID" id="37133463"/>
<proteinExistence type="predicted"/>
<evidence type="ECO:0000313" key="2">
    <source>
        <dbReference type="Proteomes" id="UP000248340"/>
    </source>
</evidence>
<dbReference type="EMBL" id="KZ821682">
    <property type="protein sequence ID" value="PYH84925.1"/>
    <property type="molecule type" value="Genomic_DNA"/>
</dbReference>
<dbReference type="RefSeq" id="XP_025495125.1">
    <property type="nucleotide sequence ID" value="XM_025630722.1"/>
</dbReference>
<dbReference type="AlphaFoldDB" id="A0A319CH06"/>
<organism evidence="1 2">
    <name type="scientific">Aspergillus uvarum CBS 121591</name>
    <dbReference type="NCBI Taxonomy" id="1448315"/>
    <lineage>
        <taxon>Eukaryota</taxon>
        <taxon>Fungi</taxon>
        <taxon>Dikarya</taxon>
        <taxon>Ascomycota</taxon>
        <taxon>Pezizomycotina</taxon>
        <taxon>Eurotiomycetes</taxon>
        <taxon>Eurotiomycetidae</taxon>
        <taxon>Eurotiales</taxon>
        <taxon>Aspergillaceae</taxon>
        <taxon>Aspergillus</taxon>
        <taxon>Aspergillus subgen. Circumdati</taxon>
    </lineage>
</organism>
<keyword evidence="2" id="KW-1185">Reference proteome</keyword>
<evidence type="ECO:0000313" key="1">
    <source>
        <dbReference type="EMBL" id="PYH84925.1"/>
    </source>
</evidence>
<protein>
    <submittedName>
        <fullName evidence="1">Uncharacterized protein</fullName>
    </submittedName>
</protein>